<dbReference type="AlphaFoldDB" id="A0A8B7ZCZ3"/>
<organism evidence="1 2">
    <name type="scientific">Acanthaster planci</name>
    <name type="common">Crown-of-thorns starfish</name>
    <dbReference type="NCBI Taxonomy" id="133434"/>
    <lineage>
        <taxon>Eukaryota</taxon>
        <taxon>Metazoa</taxon>
        <taxon>Echinodermata</taxon>
        <taxon>Eleutherozoa</taxon>
        <taxon>Asterozoa</taxon>
        <taxon>Asteroidea</taxon>
        <taxon>Valvatacea</taxon>
        <taxon>Valvatida</taxon>
        <taxon>Acanthasteridae</taxon>
        <taxon>Acanthaster</taxon>
    </lineage>
</organism>
<dbReference type="GeneID" id="110986185"/>
<dbReference type="Proteomes" id="UP000694845">
    <property type="component" value="Unplaced"/>
</dbReference>
<proteinExistence type="predicted"/>
<reference evidence="2" key="1">
    <citation type="submission" date="2025-08" db="UniProtKB">
        <authorList>
            <consortium name="RefSeq"/>
        </authorList>
    </citation>
    <scope>IDENTIFICATION</scope>
</reference>
<name>A0A8B7ZCZ3_ACAPL</name>
<dbReference type="KEGG" id="aplc:110986185"/>
<keyword evidence="1" id="KW-1185">Reference proteome</keyword>
<accession>A0A8B7ZCZ3</accession>
<sequence length="112" mass="12584">MMLDPSPAYCISMADGNQIKPLIVIICTLGALMMVQARWSDCGIKEGQQSTTFRRGVEKNVQLTFSLKGCCLQVDRSRDGSESGRNMCCPSRRSLSNAVIQSWQEEFLFWLL</sequence>
<evidence type="ECO:0000313" key="2">
    <source>
        <dbReference type="RefSeq" id="XP_022103543.1"/>
    </source>
</evidence>
<gene>
    <name evidence="2" type="primary">LOC110986185</name>
</gene>
<evidence type="ECO:0000313" key="1">
    <source>
        <dbReference type="Proteomes" id="UP000694845"/>
    </source>
</evidence>
<dbReference type="RefSeq" id="XP_022103543.1">
    <property type="nucleotide sequence ID" value="XM_022247851.1"/>
</dbReference>
<protein>
    <submittedName>
        <fullName evidence="2">Uncharacterized protein LOC110986185 isoform X1</fullName>
    </submittedName>
</protein>